<name>A0A2J6N400_9CREN</name>
<dbReference type="Proteomes" id="UP000652307">
    <property type="component" value="Unassembled WGS sequence"/>
</dbReference>
<feature type="domain" description="Archaeal Nre N-terminal" evidence="2">
    <location>
        <begin position="17"/>
        <end position="283"/>
    </location>
</feature>
<dbReference type="InterPro" id="IPR006978">
    <property type="entry name" value="Nre_N"/>
</dbReference>
<keyword evidence="1" id="KW-0234">DNA repair</keyword>
<comment type="function">
    <text evidence="1">Involved in DNA damage repair.</text>
</comment>
<organism evidence="6 7">
    <name type="scientific">Fervidicoccus fontis</name>
    <dbReference type="NCBI Taxonomy" id="683846"/>
    <lineage>
        <taxon>Archaea</taxon>
        <taxon>Thermoproteota</taxon>
        <taxon>Thermoprotei</taxon>
        <taxon>Fervidicoccales</taxon>
        <taxon>Fervidicoccaceae</taxon>
        <taxon>Fervidicoccus</taxon>
    </lineage>
</organism>
<comment type="caution">
    <text evidence="6">The sequence shown here is derived from an EMBL/GenBank/DDBJ whole genome shotgun (WGS) entry which is preliminary data.</text>
</comment>
<proteinExistence type="inferred from homology"/>
<gene>
    <name evidence="6" type="ORF">C0188_00760</name>
    <name evidence="4" type="ORF">ENO39_00445</name>
    <name evidence="5" type="ORF">IOK49_06155</name>
</gene>
<dbReference type="RefSeq" id="WP_014558010.1">
    <property type="nucleotide sequence ID" value="NZ_DSFH01000010.1"/>
</dbReference>
<dbReference type="EMBL" id="PNIM01000003">
    <property type="protein sequence ID" value="PMB75956.1"/>
    <property type="molecule type" value="Genomic_DNA"/>
</dbReference>
<dbReference type="GeneID" id="12449958"/>
<dbReference type="GO" id="GO:0008270">
    <property type="term" value="F:zinc ion binding"/>
    <property type="evidence" value="ECO:0007669"/>
    <property type="project" value="UniProtKB-UniRule"/>
</dbReference>
<evidence type="ECO:0000313" key="4">
    <source>
        <dbReference type="EMBL" id="HEW63518.1"/>
    </source>
</evidence>
<dbReference type="PANTHER" id="PTHR38136:SF2">
    <property type="entry name" value="DNA REPAIR PROTEIN"/>
    <property type="match status" value="1"/>
</dbReference>
<dbReference type="Pfam" id="PF04894">
    <property type="entry name" value="Nre_N"/>
    <property type="match status" value="1"/>
</dbReference>
<comment type="similarity">
    <text evidence="1">Belongs to the Nre family.</text>
</comment>
<dbReference type="EMBL" id="JADEZV010000004">
    <property type="protein sequence ID" value="MBE9391646.1"/>
    <property type="molecule type" value="Genomic_DNA"/>
</dbReference>
<dbReference type="GO" id="GO:0006281">
    <property type="term" value="P:DNA repair"/>
    <property type="evidence" value="ECO:0007669"/>
    <property type="project" value="UniProtKB-UniRule"/>
</dbReference>
<dbReference type="OMA" id="EIYPGFN"/>
<reference evidence="4" key="2">
    <citation type="journal article" date="2020" name="mSystems">
        <title>Genome- and Community-Level Interaction Insights into Carbon Utilization and Element Cycling Functions of Hydrothermarchaeota in Hydrothermal Sediment.</title>
        <authorList>
            <person name="Zhou Z."/>
            <person name="Liu Y."/>
            <person name="Xu W."/>
            <person name="Pan J."/>
            <person name="Luo Z.H."/>
            <person name="Li M."/>
        </authorList>
    </citation>
    <scope>NUCLEOTIDE SEQUENCE [LARGE SCALE GENOMIC DNA]</scope>
    <source>
        <strain evidence="4">SpSt-1261</strain>
    </source>
</reference>
<dbReference type="Proteomes" id="UP000237153">
    <property type="component" value="Unassembled WGS sequence"/>
</dbReference>
<dbReference type="Proteomes" id="UP000886076">
    <property type="component" value="Unassembled WGS sequence"/>
</dbReference>
<keyword evidence="1" id="KW-0862">Zinc</keyword>
<evidence type="ECO:0000259" key="3">
    <source>
        <dbReference type="Pfam" id="PF04895"/>
    </source>
</evidence>
<keyword evidence="1" id="KW-0863">Zinc-finger</keyword>
<keyword evidence="1" id="KW-0479">Metal-binding</keyword>
<dbReference type="InterPro" id="IPR033167">
    <property type="entry name" value="Nre"/>
</dbReference>
<dbReference type="HAMAP" id="MF_02096">
    <property type="entry name" value="Nre"/>
    <property type="match status" value="1"/>
</dbReference>
<evidence type="ECO:0000256" key="1">
    <source>
        <dbReference type="HAMAP-Rule" id="MF_02096"/>
    </source>
</evidence>
<reference evidence="6 7" key="1">
    <citation type="submission" date="2018-01" db="EMBL/GenBank/DDBJ databases">
        <title>Metagenomic assembled genomes from two thermal pools in the Uzon Caldera, Kamchatka, Russia.</title>
        <authorList>
            <person name="Wilkins L."/>
            <person name="Ettinger C."/>
        </authorList>
    </citation>
    <scope>NUCLEOTIDE SEQUENCE [LARGE SCALE GENOMIC DNA]</scope>
    <source>
        <strain evidence="6">ZAV-06</strain>
    </source>
</reference>
<feature type="domain" description="Archaeal Nre C-terminal" evidence="3">
    <location>
        <begin position="296"/>
        <end position="406"/>
    </location>
</feature>
<dbReference type="AlphaFoldDB" id="A0A2J6N400"/>
<keyword evidence="1" id="KW-0227">DNA damage</keyword>
<feature type="zinc finger region" description="C4-type" evidence="1">
    <location>
        <begin position="8"/>
        <end position="22"/>
    </location>
</feature>
<reference evidence="5" key="3">
    <citation type="submission" date="2020-10" db="EMBL/GenBank/DDBJ databases">
        <title>Fervidococcus fontis strain 3639Fd - the first crenarchaeon capable of growth on lipids.</title>
        <authorList>
            <person name="Kochetkova T.V."/>
            <person name="Elcheninov A.G."/>
            <person name="Toschakov S.V."/>
            <person name="Kublanov I.V."/>
        </authorList>
    </citation>
    <scope>NUCLEOTIDE SEQUENCE</scope>
    <source>
        <strain evidence="5">3639Fd</strain>
    </source>
</reference>
<dbReference type="InterPro" id="IPR006979">
    <property type="entry name" value="Nre_C"/>
</dbReference>
<sequence length="407" mass="46971">MKIDTRLCVLCRGRGYCGLAYCPIIARNTALTKLKGLTEKKEIYGSSPPSVFVGRIGYPKVRIGPSSPPLSGDTQIYELPESWLKLRIEDILDYRYSLITGYNYASVNQVNEKFVNEVRDIAMSIKPVEIEMKLIKPPVPIVIFDEEQPPFGPSSPIERFKIVNNPSIPKIIDSLYYDEIKAKDAIIYLYERNFPVSYISKVMSIGTFGEREKRRLVPTRWSITAVDSTISEELLKKVKGFQEISEIEVYELKIHDNLFISILFPRSWSFEWMEAWWPGSTWNPQNGDVEIEGDYEYYRGRKNYPSIGGCYYSARLATAELLLNKKRQATAVLLREIYPGFNVPIGVWFVRESIREMYKRGPVMKTYDINEVVSFLNKETKLGSAKWIASSKIIQLIMTEKKITEYF</sequence>
<dbReference type="PANTHER" id="PTHR38136">
    <property type="entry name" value="DNA REPAIR PROTEIN"/>
    <property type="match status" value="1"/>
</dbReference>
<protein>
    <recommendedName>
        <fullName evidence="1">DNA repair protein</fullName>
    </recommendedName>
</protein>
<evidence type="ECO:0000259" key="2">
    <source>
        <dbReference type="Pfam" id="PF04894"/>
    </source>
</evidence>
<evidence type="ECO:0000313" key="6">
    <source>
        <dbReference type="EMBL" id="PMB75956.1"/>
    </source>
</evidence>
<accession>A0A2J6N400</accession>
<comment type="domain">
    <text evidence="1">Contains a predicted C4 metal binding domain at the N-terminus, which could be a zinc finger DNA binding domain.</text>
</comment>
<evidence type="ECO:0000313" key="5">
    <source>
        <dbReference type="EMBL" id="MBE9391646.1"/>
    </source>
</evidence>
<dbReference type="Pfam" id="PF04895">
    <property type="entry name" value="Nre_C"/>
    <property type="match status" value="1"/>
</dbReference>
<evidence type="ECO:0000313" key="7">
    <source>
        <dbReference type="Proteomes" id="UP000237153"/>
    </source>
</evidence>
<dbReference type="EMBL" id="DSFH01000010">
    <property type="protein sequence ID" value="HEW63518.1"/>
    <property type="molecule type" value="Genomic_DNA"/>
</dbReference>